<evidence type="ECO:0000313" key="2">
    <source>
        <dbReference type="EMBL" id="KZV80400.1"/>
    </source>
</evidence>
<feature type="region of interest" description="Disordered" evidence="1">
    <location>
        <begin position="130"/>
        <end position="200"/>
    </location>
</feature>
<dbReference type="Proteomes" id="UP000077266">
    <property type="component" value="Unassembled WGS sequence"/>
</dbReference>
<protein>
    <submittedName>
        <fullName evidence="2">Uncharacterized protein</fullName>
    </submittedName>
</protein>
<feature type="region of interest" description="Disordered" evidence="1">
    <location>
        <begin position="326"/>
        <end position="373"/>
    </location>
</feature>
<proteinExistence type="predicted"/>
<dbReference type="EMBL" id="KV426486">
    <property type="protein sequence ID" value="KZV80400.1"/>
    <property type="molecule type" value="Genomic_DNA"/>
</dbReference>
<gene>
    <name evidence="2" type="ORF">EXIGLDRAFT_781017</name>
</gene>
<evidence type="ECO:0000313" key="3">
    <source>
        <dbReference type="Proteomes" id="UP000077266"/>
    </source>
</evidence>
<feature type="compositionally biased region" description="Polar residues" evidence="1">
    <location>
        <begin position="326"/>
        <end position="342"/>
    </location>
</feature>
<organism evidence="2 3">
    <name type="scientific">Exidia glandulosa HHB12029</name>
    <dbReference type="NCBI Taxonomy" id="1314781"/>
    <lineage>
        <taxon>Eukaryota</taxon>
        <taxon>Fungi</taxon>
        <taxon>Dikarya</taxon>
        <taxon>Basidiomycota</taxon>
        <taxon>Agaricomycotina</taxon>
        <taxon>Agaricomycetes</taxon>
        <taxon>Auriculariales</taxon>
        <taxon>Exidiaceae</taxon>
        <taxon>Exidia</taxon>
    </lineage>
</organism>
<reference evidence="2 3" key="1">
    <citation type="journal article" date="2016" name="Mol. Biol. Evol.">
        <title>Comparative Genomics of Early-Diverging Mushroom-Forming Fungi Provides Insights into the Origins of Lignocellulose Decay Capabilities.</title>
        <authorList>
            <person name="Nagy L.G."/>
            <person name="Riley R."/>
            <person name="Tritt A."/>
            <person name="Adam C."/>
            <person name="Daum C."/>
            <person name="Floudas D."/>
            <person name="Sun H."/>
            <person name="Yadav J.S."/>
            <person name="Pangilinan J."/>
            <person name="Larsson K.H."/>
            <person name="Matsuura K."/>
            <person name="Barry K."/>
            <person name="Labutti K."/>
            <person name="Kuo R."/>
            <person name="Ohm R.A."/>
            <person name="Bhattacharya S.S."/>
            <person name="Shirouzu T."/>
            <person name="Yoshinaga Y."/>
            <person name="Martin F.M."/>
            <person name="Grigoriev I.V."/>
            <person name="Hibbett D.S."/>
        </authorList>
    </citation>
    <scope>NUCLEOTIDE SEQUENCE [LARGE SCALE GENOMIC DNA]</scope>
    <source>
        <strain evidence="2 3">HHB12029</strain>
    </source>
</reference>
<feature type="region of interest" description="Disordered" evidence="1">
    <location>
        <begin position="511"/>
        <end position="635"/>
    </location>
</feature>
<feature type="compositionally biased region" description="Acidic residues" evidence="1">
    <location>
        <begin position="573"/>
        <end position="584"/>
    </location>
</feature>
<feature type="compositionally biased region" description="Acidic residues" evidence="1">
    <location>
        <begin position="598"/>
        <end position="607"/>
    </location>
</feature>
<feature type="compositionally biased region" description="Acidic residues" evidence="1">
    <location>
        <begin position="159"/>
        <end position="171"/>
    </location>
</feature>
<keyword evidence="3" id="KW-1185">Reference proteome</keyword>
<accession>A0A165BDQ0</accession>
<feature type="compositionally biased region" description="Low complexity" evidence="1">
    <location>
        <begin position="525"/>
        <end position="543"/>
    </location>
</feature>
<name>A0A165BDQ0_EXIGL</name>
<feature type="compositionally biased region" description="Low complexity" evidence="1">
    <location>
        <begin position="343"/>
        <end position="352"/>
    </location>
</feature>
<sequence>MSSQVPIFDLIPFEDGAPLKDLTVSKLHNLRSLLHLPHVANEKKIPLRDRIAQELDAKSSTYSQDARLRHFYALPETQATAPRKTSADKAADDQAAADNAALVLKKDTPALLKLLEAGIPLAPTGILVPQGTIPVESDDDQPRDQVEDQQPSPPPRTDTDDESDGLSDGDDQLVVRSKDSQKPGPRSDSPNPFLDGDKYPGCDLEDKLTLLNVEIHFPDSRVDEITLELSQELEDSPYPDYAFEKTVPLTSIIPKVLQNHTPLKDARGRFKVQGNGDGYKDLGSLDKLRNNDFSKFNKFKISNLQPVREKNGLYTLPLYLEADPQAHQTAAQTGPGPTSSGNAPSAPVAVAAVPPPPPPPPAAAQPAPPAVTTDPQFHIWLRDHLRGMGIAIPDAPSMGDNMGQVMQRIQLWDKMEATLKPYKSKVHGYLLPNDADTFGQYAGTKFTTDALYKVAYLGRTQTLNDLSMLRGLDPDAHASLIAWRKNGDPSNSKFSNYSRGQLRQWIENKLEKTKQSGNKGKKSSKAASSSKASSSSKAASSSSRPERASSSREPAAPARRSRSRQQTDHYSDEEREMQDDPDADDAPRPRKRRKDLEYMEVSDEEDEHTSVKPLKSSKKHKKNSSHKDSSDLDSE</sequence>
<dbReference type="InParanoid" id="A0A165BDQ0"/>
<evidence type="ECO:0000256" key="1">
    <source>
        <dbReference type="SAM" id="MobiDB-lite"/>
    </source>
</evidence>
<feature type="compositionally biased region" description="Basic and acidic residues" evidence="1">
    <location>
        <begin position="625"/>
        <end position="635"/>
    </location>
</feature>
<feature type="compositionally biased region" description="Basic residues" evidence="1">
    <location>
        <begin position="615"/>
        <end position="624"/>
    </location>
</feature>
<dbReference type="OrthoDB" id="10644483at2759"/>
<dbReference type="AlphaFoldDB" id="A0A165BDQ0"/>
<feature type="compositionally biased region" description="Pro residues" evidence="1">
    <location>
        <begin position="353"/>
        <end position="369"/>
    </location>
</feature>